<keyword evidence="6 13" id="KW-0441">Lipid A biosynthesis</keyword>
<name>A0ABZ0S624_9GAMM</name>
<dbReference type="InterPro" id="IPR003758">
    <property type="entry name" value="LpxK"/>
</dbReference>
<gene>
    <name evidence="13 14" type="primary">lpxK</name>
    <name evidence="14" type="ORF">Thiowin_01366</name>
</gene>
<evidence type="ECO:0000256" key="2">
    <source>
        <dbReference type="ARBA" id="ARBA00004870"/>
    </source>
</evidence>
<evidence type="ECO:0000256" key="4">
    <source>
        <dbReference type="ARBA" id="ARBA00016436"/>
    </source>
</evidence>
<dbReference type="Proteomes" id="UP001432180">
    <property type="component" value="Chromosome"/>
</dbReference>
<dbReference type="NCBIfam" id="TIGR00682">
    <property type="entry name" value="lpxK"/>
    <property type="match status" value="1"/>
</dbReference>
<keyword evidence="8 13" id="KW-0547">Nucleotide-binding</keyword>
<keyword evidence="15" id="KW-1185">Reference proteome</keyword>
<organism evidence="14 15">
    <name type="scientific">Thiorhodovibrio winogradskyi</name>
    <dbReference type="NCBI Taxonomy" id="77007"/>
    <lineage>
        <taxon>Bacteria</taxon>
        <taxon>Pseudomonadati</taxon>
        <taxon>Pseudomonadota</taxon>
        <taxon>Gammaproteobacteria</taxon>
        <taxon>Chromatiales</taxon>
        <taxon>Chromatiaceae</taxon>
        <taxon>Thiorhodovibrio</taxon>
    </lineage>
</organism>
<dbReference type="PANTHER" id="PTHR42724:SF1">
    <property type="entry name" value="TETRAACYLDISACCHARIDE 4'-KINASE, MITOCHONDRIAL-RELATED"/>
    <property type="match status" value="1"/>
</dbReference>
<dbReference type="SUPFAM" id="SSF52540">
    <property type="entry name" value="P-loop containing nucleoside triphosphate hydrolases"/>
    <property type="match status" value="1"/>
</dbReference>
<evidence type="ECO:0000256" key="3">
    <source>
        <dbReference type="ARBA" id="ARBA00012071"/>
    </source>
</evidence>
<comment type="similarity">
    <text evidence="13">Belongs to the LpxK family.</text>
</comment>
<evidence type="ECO:0000256" key="10">
    <source>
        <dbReference type="ARBA" id="ARBA00022840"/>
    </source>
</evidence>
<keyword evidence="7 13" id="KW-0808">Transferase</keyword>
<dbReference type="HAMAP" id="MF_00409">
    <property type="entry name" value="LpxK"/>
    <property type="match status" value="1"/>
</dbReference>
<dbReference type="Pfam" id="PF02606">
    <property type="entry name" value="LpxK"/>
    <property type="match status" value="1"/>
</dbReference>
<evidence type="ECO:0000256" key="11">
    <source>
        <dbReference type="ARBA" id="ARBA00023098"/>
    </source>
</evidence>
<dbReference type="RefSeq" id="WP_328986960.1">
    <property type="nucleotide sequence ID" value="NZ_CP121472.1"/>
</dbReference>
<evidence type="ECO:0000313" key="14">
    <source>
        <dbReference type="EMBL" id="WPL16412.1"/>
    </source>
</evidence>
<sequence>MRLNQRSAQLVAKLAAQLATQLQAIWYGPAHPVAWLLAPLGWLYCAIAQARAALWRRRWRQPPEADQRILAPVIVVGNLTVGGTGKTPLVLWLAQHLRERGWRPGILTRGYRGQDLSQPRRVPARGDPRDHGDEAVLLANRSGCPVMAGADRVAAARRLLSECDCDLLLADDGLQHYRLRRDLEILLVDGRRGFGNRRCLPAGPLREPVSRARRANILLTNGGDDNRPNMALRPQRAVNLADPRQTRALAQFVGPRVAAVAGIGNPEHFFRLLECHGLRITRLPYPDHHGFSRADARHWPAGPVLMTEKDAVKCRAFAESRHWYLPVSAVPNPAFIQALEPYLGALEQARAQSPIRPAPSQASESPA</sequence>
<evidence type="ECO:0000256" key="6">
    <source>
        <dbReference type="ARBA" id="ARBA00022556"/>
    </source>
</evidence>
<reference evidence="14 15" key="1">
    <citation type="journal article" date="2023" name="Microorganisms">
        <title>Thiorhodovibrio frisius and Trv. litoralis spp. nov., Two Novel Members from a Clade of Fastidious Purple Sulfur Bacteria That Exhibit Unique Red-Shifted Light-Harvesting Capabilities.</title>
        <authorList>
            <person name="Methner A."/>
            <person name="Kuzyk S.B."/>
            <person name="Petersen J."/>
            <person name="Bauer S."/>
            <person name="Brinkmann H."/>
            <person name="Sichau K."/>
            <person name="Wanner G."/>
            <person name="Wolf J."/>
            <person name="Neumann-Schaal M."/>
            <person name="Henke P."/>
            <person name="Tank M."/>
            <person name="Sproer C."/>
            <person name="Bunk B."/>
            <person name="Overmann J."/>
        </authorList>
    </citation>
    <scope>NUCLEOTIDE SEQUENCE [LARGE SCALE GENOMIC DNA]</scope>
    <source>
        <strain evidence="14 15">DSM 6702</strain>
    </source>
</reference>
<evidence type="ECO:0000256" key="7">
    <source>
        <dbReference type="ARBA" id="ARBA00022679"/>
    </source>
</evidence>
<protein>
    <recommendedName>
        <fullName evidence="4 13">Tetraacyldisaccharide 4'-kinase</fullName>
        <ecNumber evidence="3 13">2.7.1.130</ecNumber>
    </recommendedName>
    <alternativeName>
        <fullName evidence="12 13">Lipid A 4'-kinase</fullName>
    </alternativeName>
</protein>
<evidence type="ECO:0000256" key="8">
    <source>
        <dbReference type="ARBA" id="ARBA00022741"/>
    </source>
</evidence>
<keyword evidence="11 13" id="KW-0443">Lipid metabolism</keyword>
<keyword evidence="9 13" id="KW-0418">Kinase</keyword>
<dbReference type="CDD" id="cd01983">
    <property type="entry name" value="SIMIBI"/>
    <property type="match status" value="1"/>
</dbReference>
<feature type="binding site" evidence="13">
    <location>
        <begin position="80"/>
        <end position="87"/>
    </location>
    <ligand>
        <name>ATP</name>
        <dbReference type="ChEBI" id="CHEBI:30616"/>
    </ligand>
</feature>
<evidence type="ECO:0000256" key="5">
    <source>
        <dbReference type="ARBA" id="ARBA00022516"/>
    </source>
</evidence>
<comment type="function">
    <text evidence="1 13">Transfers the gamma-phosphate of ATP to the 4'-position of a tetraacyldisaccharide 1-phosphate intermediate (termed DS-1-P) to form tetraacyldisaccharide 1,4'-bis-phosphate (lipid IVA).</text>
</comment>
<comment type="pathway">
    <text evidence="2 13">Glycolipid biosynthesis; lipid IV(A) biosynthesis; lipid IV(A) from (3R)-3-hydroxytetradecanoyl-[acyl-carrier-protein] and UDP-N-acetyl-alpha-D-glucosamine: step 6/6.</text>
</comment>
<dbReference type="GO" id="GO:0009029">
    <property type="term" value="F:lipid-A 4'-kinase activity"/>
    <property type="evidence" value="ECO:0007669"/>
    <property type="project" value="UniProtKB-EC"/>
</dbReference>
<evidence type="ECO:0000256" key="13">
    <source>
        <dbReference type="HAMAP-Rule" id="MF_00409"/>
    </source>
</evidence>
<comment type="catalytic activity">
    <reaction evidence="13">
        <text>a lipid A disaccharide + ATP = a lipid IVA + ADP + H(+)</text>
        <dbReference type="Rhea" id="RHEA:67840"/>
        <dbReference type="ChEBI" id="CHEBI:15378"/>
        <dbReference type="ChEBI" id="CHEBI:30616"/>
        <dbReference type="ChEBI" id="CHEBI:176343"/>
        <dbReference type="ChEBI" id="CHEBI:176425"/>
        <dbReference type="ChEBI" id="CHEBI:456216"/>
        <dbReference type="EC" id="2.7.1.130"/>
    </reaction>
</comment>
<dbReference type="EC" id="2.7.1.130" evidence="3 13"/>
<keyword evidence="10 13" id="KW-0067">ATP-binding</keyword>
<dbReference type="EMBL" id="CP121472">
    <property type="protein sequence ID" value="WPL16412.1"/>
    <property type="molecule type" value="Genomic_DNA"/>
</dbReference>
<dbReference type="PANTHER" id="PTHR42724">
    <property type="entry name" value="TETRAACYLDISACCHARIDE 4'-KINASE"/>
    <property type="match status" value="1"/>
</dbReference>
<evidence type="ECO:0000256" key="1">
    <source>
        <dbReference type="ARBA" id="ARBA00002274"/>
    </source>
</evidence>
<accession>A0ABZ0S624</accession>
<proteinExistence type="inferred from homology"/>
<evidence type="ECO:0000256" key="12">
    <source>
        <dbReference type="ARBA" id="ARBA00029757"/>
    </source>
</evidence>
<evidence type="ECO:0000256" key="9">
    <source>
        <dbReference type="ARBA" id="ARBA00022777"/>
    </source>
</evidence>
<evidence type="ECO:0000313" key="15">
    <source>
        <dbReference type="Proteomes" id="UP001432180"/>
    </source>
</evidence>
<dbReference type="InterPro" id="IPR027417">
    <property type="entry name" value="P-loop_NTPase"/>
</dbReference>
<keyword evidence="5 13" id="KW-0444">Lipid biosynthesis</keyword>